<dbReference type="InterPro" id="IPR011766">
    <property type="entry name" value="TPP_enzyme_TPP-bd"/>
</dbReference>
<dbReference type="Pfam" id="PF00205">
    <property type="entry name" value="TPP_enzyme_M"/>
    <property type="match status" value="1"/>
</dbReference>
<evidence type="ECO:0000256" key="2">
    <source>
        <dbReference type="SAM" id="MobiDB-lite"/>
    </source>
</evidence>
<feature type="domain" description="Thiamine pyrophosphate enzyme central" evidence="3">
    <location>
        <begin position="153"/>
        <end position="285"/>
    </location>
</feature>
<dbReference type="PANTHER" id="PTHR18968">
    <property type="entry name" value="THIAMINE PYROPHOSPHATE ENZYMES"/>
    <property type="match status" value="1"/>
</dbReference>
<gene>
    <name evidence="5" type="ORF">DVS28_a2840</name>
</gene>
<dbReference type="CDD" id="cd07035">
    <property type="entry name" value="TPP_PYR_POX_like"/>
    <property type="match status" value="1"/>
</dbReference>
<evidence type="ECO:0000313" key="5">
    <source>
        <dbReference type="EMBL" id="AXV07519.1"/>
    </source>
</evidence>
<dbReference type="GO" id="GO:0000287">
    <property type="term" value="F:magnesium ion binding"/>
    <property type="evidence" value="ECO:0007669"/>
    <property type="project" value="InterPro"/>
</dbReference>
<reference evidence="5 6" key="1">
    <citation type="submission" date="2018-09" db="EMBL/GenBank/DDBJ databases">
        <title>Complete genome sequence of Euzebya sp. DY32-46 isolated from seawater of Pacific Ocean.</title>
        <authorList>
            <person name="Xu L."/>
            <person name="Wu Y.-H."/>
            <person name="Xu X.-W."/>
        </authorList>
    </citation>
    <scope>NUCLEOTIDE SEQUENCE [LARGE SCALE GENOMIC DNA]</scope>
    <source>
        <strain evidence="5 6">DY32-46</strain>
    </source>
</reference>
<dbReference type="AlphaFoldDB" id="A0A346XZ72"/>
<dbReference type="CDD" id="cd00568">
    <property type="entry name" value="TPP_enzymes"/>
    <property type="match status" value="1"/>
</dbReference>
<dbReference type="KEGG" id="euz:DVS28_a2840"/>
<name>A0A346XZ72_9ACTN</name>
<sequence length="509" mass="53056">MQRADAAVTAAAGWSHRTGRPVVAVPGPGDGTLGVLRALEEARQLGAPVLVISHSPTIVPRTVRPGDSAEVAPLPVGLEEVTVGSIVVRPTDDLRAQVARARDLAMTAPGGPVVIHLPPGFPSAPVAPEPEDPDQPVDSGTATTAKPVEHVQLRRAANLVDSSQNVLIWVGGGAMRAGAGGAVAELAEKVGVPVVTTVHAAGLLPARHPCLVGMPPHLPAVGALWDDADLVVGIGTDFDDESTQGGAQPDPDSLIAINVDPAAAGRRYRPDVLLRGDARTLTKALADTVGYRGGTAVVRSRLDEVRSTVRRQLEAAHGPEMAFLNAVSAAIPDRATVVTDPCAAGRWLAAFHEWTLPRTLWFPPTLDAVGSAVPAAIGAAAADSTEPVVAVVGDQGLLANLGELATMAREKLPLTLLVVDDGGAGRLRPLLDTLGLDPTTLDRPTPDFAALARTFGMRADVIEVIGEDLTKALRAHIAAPDPTMLVVRTRLAAPPTDQHRWYRQQAWQQ</sequence>
<dbReference type="SUPFAM" id="SSF52467">
    <property type="entry name" value="DHS-like NAD/FAD-binding domain"/>
    <property type="match status" value="1"/>
</dbReference>
<organism evidence="5 6">
    <name type="scientific">Euzebya pacifica</name>
    <dbReference type="NCBI Taxonomy" id="1608957"/>
    <lineage>
        <taxon>Bacteria</taxon>
        <taxon>Bacillati</taxon>
        <taxon>Actinomycetota</taxon>
        <taxon>Nitriliruptoria</taxon>
        <taxon>Euzebyales</taxon>
    </lineage>
</organism>
<dbReference type="InterPro" id="IPR045229">
    <property type="entry name" value="TPP_enz"/>
</dbReference>
<dbReference type="Pfam" id="PF02775">
    <property type="entry name" value="TPP_enzyme_C"/>
    <property type="match status" value="1"/>
</dbReference>
<dbReference type="GO" id="GO:0003984">
    <property type="term" value="F:acetolactate synthase activity"/>
    <property type="evidence" value="ECO:0007669"/>
    <property type="project" value="TreeGrafter"/>
</dbReference>
<dbReference type="Gene3D" id="3.40.50.970">
    <property type="match status" value="2"/>
</dbReference>
<dbReference type="InterPro" id="IPR012000">
    <property type="entry name" value="Thiamin_PyroP_enz_cen_dom"/>
</dbReference>
<dbReference type="SUPFAM" id="SSF52518">
    <property type="entry name" value="Thiamin diphosphate-binding fold (THDP-binding)"/>
    <property type="match status" value="2"/>
</dbReference>
<feature type="domain" description="Thiamine pyrophosphate enzyme TPP-binding" evidence="4">
    <location>
        <begin position="345"/>
        <end position="487"/>
    </location>
</feature>
<feature type="region of interest" description="Disordered" evidence="2">
    <location>
        <begin position="121"/>
        <end position="146"/>
    </location>
</feature>
<keyword evidence="6" id="KW-1185">Reference proteome</keyword>
<dbReference type="GO" id="GO:0050660">
    <property type="term" value="F:flavin adenine dinucleotide binding"/>
    <property type="evidence" value="ECO:0007669"/>
    <property type="project" value="TreeGrafter"/>
</dbReference>
<dbReference type="GO" id="GO:0005948">
    <property type="term" value="C:acetolactate synthase complex"/>
    <property type="evidence" value="ECO:0007669"/>
    <property type="project" value="TreeGrafter"/>
</dbReference>
<dbReference type="Gene3D" id="3.40.50.1220">
    <property type="entry name" value="TPP-binding domain"/>
    <property type="match status" value="1"/>
</dbReference>
<dbReference type="InterPro" id="IPR029061">
    <property type="entry name" value="THDP-binding"/>
</dbReference>
<dbReference type="GO" id="GO:0009099">
    <property type="term" value="P:L-valine biosynthetic process"/>
    <property type="evidence" value="ECO:0007669"/>
    <property type="project" value="TreeGrafter"/>
</dbReference>
<evidence type="ECO:0000313" key="6">
    <source>
        <dbReference type="Proteomes" id="UP000264006"/>
    </source>
</evidence>
<comment type="similarity">
    <text evidence="1">Belongs to the TPP enzyme family.</text>
</comment>
<evidence type="ECO:0000259" key="3">
    <source>
        <dbReference type="Pfam" id="PF00205"/>
    </source>
</evidence>
<protein>
    <submittedName>
        <fullName evidence="5">Acetohydroxy acid synthase</fullName>
    </submittedName>
</protein>
<evidence type="ECO:0000259" key="4">
    <source>
        <dbReference type="Pfam" id="PF02775"/>
    </source>
</evidence>
<dbReference type="InterPro" id="IPR029035">
    <property type="entry name" value="DHS-like_NAD/FAD-binding_dom"/>
</dbReference>
<dbReference type="GO" id="GO:0009097">
    <property type="term" value="P:isoleucine biosynthetic process"/>
    <property type="evidence" value="ECO:0007669"/>
    <property type="project" value="TreeGrafter"/>
</dbReference>
<dbReference type="PANTHER" id="PTHR18968:SF13">
    <property type="entry name" value="ACETOLACTATE SYNTHASE CATALYTIC SUBUNIT, MITOCHONDRIAL"/>
    <property type="match status" value="1"/>
</dbReference>
<dbReference type="Proteomes" id="UP000264006">
    <property type="component" value="Chromosome"/>
</dbReference>
<evidence type="ECO:0000256" key="1">
    <source>
        <dbReference type="ARBA" id="ARBA00007812"/>
    </source>
</evidence>
<accession>A0A346XZ72</accession>
<dbReference type="GO" id="GO:0030976">
    <property type="term" value="F:thiamine pyrophosphate binding"/>
    <property type="evidence" value="ECO:0007669"/>
    <property type="project" value="InterPro"/>
</dbReference>
<dbReference type="EMBL" id="CP031165">
    <property type="protein sequence ID" value="AXV07519.1"/>
    <property type="molecule type" value="Genomic_DNA"/>
</dbReference>
<proteinExistence type="inferred from homology"/>